<organism evidence="2 3">
    <name type="scientific">Hyaloscypha bicolor E</name>
    <dbReference type="NCBI Taxonomy" id="1095630"/>
    <lineage>
        <taxon>Eukaryota</taxon>
        <taxon>Fungi</taxon>
        <taxon>Dikarya</taxon>
        <taxon>Ascomycota</taxon>
        <taxon>Pezizomycotina</taxon>
        <taxon>Leotiomycetes</taxon>
        <taxon>Helotiales</taxon>
        <taxon>Hyaloscyphaceae</taxon>
        <taxon>Hyaloscypha</taxon>
        <taxon>Hyaloscypha bicolor</taxon>
    </lineage>
</organism>
<reference evidence="2 3" key="1">
    <citation type="submission" date="2016-04" db="EMBL/GenBank/DDBJ databases">
        <title>A degradative enzymes factory behind the ericoid mycorrhizal symbiosis.</title>
        <authorList>
            <consortium name="DOE Joint Genome Institute"/>
            <person name="Martino E."/>
            <person name="Morin E."/>
            <person name="Grelet G."/>
            <person name="Kuo A."/>
            <person name="Kohler A."/>
            <person name="Daghino S."/>
            <person name="Barry K."/>
            <person name="Choi C."/>
            <person name="Cichocki N."/>
            <person name="Clum A."/>
            <person name="Copeland A."/>
            <person name="Hainaut M."/>
            <person name="Haridas S."/>
            <person name="Labutti K."/>
            <person name="Lindquist E."/>
            <person name="Lipzen A."/>
            <person name="Khouja H.-R."/>
            <person name="Murat C."/>
            <person name="Ohm R."/>
            <person name="Olson A."/>
            <person name="Spatafora J."/>
            <person name="Veneault-Fourrey C."/>
            <person name="Henrissat B."/>
            <person name="Grigoriev I."/>
            <person name="Martin F."/>
            <person name="Perotto S."/>
        </authorList>
    </citation>
    <scope>NUCLEOTIDE SEQUENCE [LARGE SCALE GENOMIC DNA]</scope>
    <source>
        <strain evidence="2 3">E</strain>
    </source>
</reference>
<feature type="signal peptide" evidence="1">
    <location>
        <begin position="1"/>
        <end position="22"/>
    </location>
</feature>
<feature type="chain" id="PRO_5014332188" evidence="1">
    <location>
        <begin position="23"/>
        <end position="259"/>
    </location>
</feature>
<proteinExistence type="predicted"/>
<dbReference type="EMBL" id="KZ613747">
    <property type="protein sequence ID" value="PMD64912.1"/>
    <property type="molecule type" value="Genomic_DNA"/>
</dbReference>
<gene>
    <name evidence="2" type="ORF">K444DRAFT_705598</name>
</gene>
<dbReference type="RefSeq" id="XP_024741816.1">
    <property type="nucleotide sequence ID" value="XM_024888113.1"/>
</dbReference>
<dbReference type="GeneID" id="36596189"/>
<dbReference type="OrthoDB" id="4940565at2759"/>
<protein>
    <submittedName>
        <fullName evidence="2">Uncharacterized protein</fullName>
    </submittedName>
</protein>
<sequence>MYLIQKSFYALALLTVFSSVTSIPVNIQSNDTGLTTSNNVVLSLDQRNNPVLVASDSAIKSLTGTDADTLDLAPRSGPPTDQDFVNFFKAKQRTLATDRLVFFSGVGAAESQDFARATGRQTLEMIIGNTWSHYQGVRADGGFWPDWPAAIAGFWDPASRACAQYATGEVFFYSSREVLDDQTRPNCPKCWYRVEKPELIASMHARYTPRVTSIAKYTYPYRDNKGPVGYIQTMSDKRDLLGVVSNIVGNWVTLAKSRA</sequence>
<keyword evidence="3" id="KW-1185">Reference proteome</keyword>
<accession>A0A2J6TPH4</accession>
<dbReference type="SUPFAM" id="SSF52309">
    <property type="entry name" value="N-(deoxy)ribosyltransferase-like"/>
    <property type="match status" value="1"/>
</dbReference>
<keyword evidence="1" id="KW-0732">Signal</keyword>
<dbReference type="AlphaFoldDB" id="A0A2J6TPH4"/>
<evidence type="ECO:0000313" key="2">
    <source>
        <dbReference type="EMBL" id="PMD64912.1"/>
    </source>
</evidence>
<name>A0A2J6TPH4_9HELO</name>
<evidence type="ECO:0000313" key="3">
    <source>
        <dbReference type="Proteomes" id="UP000235371"/>
    </source>
</evidence>
<evidence type="ECO:0000256" key="1">
    <source>
        <dbReference type="SAM" id="SignalP"/>
    </source>
</evidence>
<dbReference type="InParanoid" id="A0A2J6TPH4"/>
<dbReference type="Proteomes" id="UP000235371">
    <property type="component" value="Unassembled WGS sequence"/>
</dbReference>